<dbReference type="GO" id="GO:0003677">
    <property type="term" value="F:DNA binding"/>
    <property type="evidence" value="ECO:0007669"/>
    <property type="project" value="UniProtKB-KW"/>
</dbReference>
<keyword evidence="6" id="KW-1185">Reference proteome</keyword>
<dbReference type="InterPro" id="IPR002104">
    <property type="entry name" value="Integrase_catalytic"/>
</dbReference>
<keyword evidence="3" id="KW-0233">DNA recombination</keyword>
<sequence>MVKKFLMKKVTSGLSASTVTHMKCCVAGVLNVAMDDEVLKVNPAHRLGKIFKTRQVKDDIEPYSKDELVQLMEAFQEFFPEHYPMALTLARTGMRIGEVVALQWKDIDFKKRHIHIQRTFSRDKLGTPKNGKDRYVDMSNQLAKVLAQLKEVRKAEAEENGWKRKPKWIFINKVGNTIDINHWRKRVFYKVIEKSGLKKIRIHDLRHTYASLLIQAGESLTYIRDQLGHHSISFTVDIYGHLTPGGNKAAVDGLDDEEM</sequence>
<dbReference type="AlphaFoldDB" id="A0A1W1HDN7"/>
<dbReference type="GO" id="GO:0015074">
    <property type="term" value="P:DNA integration"/>
    <property type="evidence" value="ECO:0007669"/>
    <property type="project" value="InterPro"/>
</dbReference>
<evidence type="ECO:0000259" key="4">
    <source>
        <dbReference type="PROSITE" id="PS51898"/>
    </source>
</evidence>
<proteinExistence type="inferred from homology"/>
<evidence type="ECO:0000256" key="3">
    <source>
        <dbReference type="ARBA" id="ARBA00023172"/>
    </source>
</evidence>
<dbReference type="PANTHER" id="PTHR30349">
    <property type="entry name" value="PHAGE INTEGRASE-RELATED"/>
    <property type="match status" value="1"/>
</dbReference>
<dbReference type="InterPro" id="IPR050090">
    <property type="entry name" value="Tyrosine_recombinase_XerCD"/>
</dbReference>
<dbReference type="InterPro" id="IPR011010">
    <property type="entry name" value="DNA_brk_join_enz"/>
</dbReference>
<dbReference type="GO" id="GO:0006310">
    <property type="term" value="P:DNA recombination"/>
    <property type="evidence" value="ECO:0007669"/>
    <property type="project" value="UniProtKB-KW"/>
</dbReference>
<dbReference type="InterPro" id="IPR010998">
    <property type="entry name" value="Integrase_recombinase_N"/>
</dbReference>
<dbReference type="PROSITE" id="PS51898">
    <property type="entry name" value="TYR_RECOMBINASE"/>
    <property type="match status" value="1"/>
</dbReference>
<keyword evidence="2" id="KW-0238">DNA-binding</keyword>
<evidence type="ECO:0000313" key="5">
    <source>
        <dbReference type="EMBL" id="SLM30607.1"/>
    </source>
</evidence>
<accession>A0A1W1HDN7</accession>
<dbReference type="PANTHER" id="PTHR30349:SF64">
    <property type="entry name" value="PROPHAGE INTEGRASE INTD-RELATED"/>
    <property type="match status" value="1"/>
</dbReference>
<protein>
    <submittedName>
        <fullName evidence="5">Integrase family protein</fullName>
    </submittedName>
</protein>
<evidence type="ECO:0000256" key="2">
    <source>
        <dbReference type="ARBA" id="ARBA00023125"/>
    </source>
</evidence>
<evidence type="ECO:0000256" key="1">
    <source>
        <dbReference type="ARBA" id="ARBA00008857"/>
    </source>
</evidence>
<name>A0A1W1HDN7_9BACT</name>
<feature type="domain" description="Tyr recombinase" evidence="4">
    <location>
        <begin position="58"/>
        <end position="252"/>
    </location>
</feature>
<dbReference type="Pfam" id="PF00589">
    <property type="entry name" value="Phage_integrase"/>
    <property type="match status" value="1"/>
</dbReference>
<dbReference type="STRING" id="1246637.MTBBW1_2320023"/>
<dbReference type="Proteomes" id="UP000191931">
    <property type="component" value="Unassembled WGS sequence"/>
</dbReference>
<dbReference type="CDD" id="cd01189">
    <property type="entry name" value="INT_ICEBs1_C_like"/>
    <property type="match status" value="1"/>
</dbReference>
<evidence type="ECO:0000313" key="6">
    <source>
        <dbReference type="Proteomes" id="UP000191931"/>
    </source>
</evidence>
<organism evidence="5 6">
    <name type="scientific">Desulfamplus magnetovallimortis</name>
    <dbReference type="NCBI Taxonomy" id="1246637"/>
    <lineage>
        <taxon>Bacteria</taxon>
        <taxon>Pseudomonadati</taxon>
        <taxon>Thermodesulfobacteriota</taxon>
        <taxon>Desulfobacteria</taxon>
        <taxon>Desulfobacterales</taxon>
        <taxon>Desulfobacteraceae</taxon>
        <taxon>Desulfamplus</taxon>
    </lineage>
</organism>
<dbReference type="Gene3D" id="1.10.150.130">
    <property type="match status" value="1"/>
</dbReference>
<reference evidence="5 6" key="1">
    <citation type="submission" date="2017-03" db="EMBL/GenBank/DDBJ databases">
        <authorList>
            <person name="Afonso C.L."/>
            <person name="Miller P.J."/>
            <person name="Scott M.A."/>
            <person name="Spackman E."/>
            <person name="Goraichik I."/>
            <person name="Dimitrov K.M."/>
            <person name="Suarez D.L."/>
            <person name="Swayne D.E."/>
        </authorList>
    </citation>
    <scope>NUCLEOTIDE SEQUENCE [LARGE SCALE GENOMIC DNA]</scope>
    <source>
        <strain evidence="5">PRJEB14757</strain>
    </source>
</reference>
<comment type="similarity">
    <text evidence="1">Belongs to the 'phage' integrase family.</text>
</comment>
<dbReference type="SUPFAM" id="SSF56349">
    <property type="entry name" value="DNA breaking-rejoining enzymes"/>
    <property type="match status" value="1"/>
</dbReference>
<gene>
    <name evidence="5" type="ORF">MTBBW1_2320023</name>
</gene>
<dbReference type="InterPro" id="IPR013762">
    <property type="entry name" value="Integrase-like_cat_sf"/>
</dbReference>
<dbReference type="Gene3D" id="1.10.443.10">
    <property type="entry name" value="Intergrase catalytic core"/>
    <property type="match status" value="1"/>
</dbReference>
<dbReference type="EMBL" id="FWEV01000149">
    <property type="protein sequence ID" value="SLM30607.1"/>
    <property type="molecule type" value="Genomic_DNA"/>
</dbReference>